<dbReference type="InterPro" id="IPR000866">
    <property type="entry name" value="AhpC/TSA"/>
</dbReference>
<evidence type="ECO:0000313" key="4">
    <source>
        <dbReference type="EMBL" id="KGE87688.1"/>
    </source>
</evidence>
<dbReference type="PANTHER" id="PTHR43640:SF1">
    <property type="entry name" value="THIOREDOXIN-DEPENDENT PEROXIREDOXIN"/>
    <property type="match status" value="1"/>
</dbReference>
<feature type="signal peptide" evidence="2">
    <location>
        <begin position="1"/>
        <end position="22"/>
    </location>
</feature>
<dbReference type="Gene3D" id="3.40.30.10">
    <property type="entry name" value="Glutaredoxin"/>
    <property type="match status" value="1"/>
</dbReference>
<dbReference type="InterPro" id="IPR013766">
    <property type="entry name" value="Thioredoxin_domain"/>
</dbReference>
<organism evidence="4 5">
    <name type="scientific">Phaeodactylibacter xiamenensis</name>
    <dbReference type="NCBI Taxonomy" id="1524460"/>
    <lineage>
        <taxon>Bacteria</taxon>
        <taxon>Pseudomonadati</taxon>
        <taxon>Bacteroidota</taxon>
        <taxon>Saprospiria</taxon>
        <taxon>Saprospirales</taxon>
        <taxon>Haliscomenobacteraceae</taxon>
        <taxon>Phaeodactylibacter</taxon>
    </lineage>
</organism>
<dbReference type="PANTHER" id="PTHR43640">
    <property type="entry name" value="OS07G0260300 PROTEIN"/>
    <property type="match status" value="1"/>
</dbReference>
<feature type="region of interest" description="Disordered" evidence="1">
    <location>
        <begin position="25"/>
        <end position="47"/>
    </location>
</feature>
<evidence type="ECO:0000256" key="1">
    <source>
        <dbReference type="SAM" id="MobiDB-lite"/>
    </source>
</evidence>
<keyword evidence="2" id="KW-0732">Signal</keyword>
<feature type="compositionally biased region" description="Low complexity" evidence="1">
    <location>
        <begin position="26"/>
        <end position="36"/>
    </location>
</feature>
<proteinExistence type="predicted"/>
<dbReference type="SUPFAM" id="SSF52833">
    <property type="entry name" value="Thioredoxin-like"/>
    <property type="match status" value="1"/>
</dbReference>
<dbReference type="InterPro" id="IPR047262">
    <property type="entry name" value="PRX-like1"/>
</dbReference>
<dbReference type="AlphaFoldDB" id="A0A098S7R1"/>
<reference evidence="4 5" key="1">
    <citation type="journal article" date="2014" name="Int. J. Syst. Evol. Microbiol.">
        <title>Phaeodactylibacter xiamenensis gen. nov., sp. nov., a member of the family Saprospiraceae isolated from the marine alga Phaeodactylum tricornutum.</title>
        <authorList>
            <person name="Chen Z.Jr."/>
            <person name="Lei X."/>
            <person name="Lai Q."/>
            <person name="Li Y."/>
            <person name="Zhang B."/>
            <person name="Zhang J."/>
            <person name="Zhang H."/>
            <person name="Yang L."/>
            <person name="Zheng W."/>
            <person name="Tian Y."/>
            <person name="Yu Z."/>
            <person name="Xu H.Jr."/>
            <person name="Zheng T."/>
        </authorList>
    </citation>
    <scope>NUCLEOTIDE SEQUENCE [LARGE SCALE GENOMIC DNA]</scope>
    <source>
        <strain evidence="4 5">KD52</strain>
    </source>
</reference>
<name>A0A098S7R1_9BACT</name>
<dbReference type="GO" id="GO:0016209">
    <property type="term" value="F:antioxidant activity"/>
    <property type="evidence" value="ECO:0007669"/>
    <property type="project" value="InterPro"/>
</dbReference>
<dbReference type="PROSITE" id="PS51257">
    <property type="entry name" value="PROKAR_LIPOPROTEIN"/>
    <property type="match status" value="1"/>
</dbReference>
<keyword evidence="5" id="KW-1185">Reference proteome</keyword>
<sequence length="230" mass="24989">MKHLMTALLLGLLLTACGNATEAGKEQAANTETTEATETKPEAKTVSQRAEGIAVGEQAPDFELKNVDGKTYSLAGIKDANGLAPKGYVVIFTCNTCPFAVASEQRIIDLHNKYAPQGYPVVAIQPNDPAIQPGDSFEAMQERAEEMDYPFVYLFDEGQEVYPVYGATKTPEVFLLDADRYVKYHGAIDDSVRDPEGVEEKYLENAINALMKNETPHPPVTKAVGCGIKA</sequence>
<dbReference type="Proteomes" id="UP000029736">
    <property type="component" value="Unassembled WGS sequence"/>
</dbReference>
<protein>
    <submittedName>
        <fullName evidence="4">Redoxin</fullName>
    </submittedName>
</protein>
<dbReference type="PROSITE" id="PS51352">
    <property type="entry name" value="THIOREDOXIN_2"/>
    <property type="match status" value="1"/>
</dbReference>
<dbReference type="Pfam" id="PF00578">
    <property type="entry name" value="AhpC-TSA"/>
    <property type="match status" value="1"/>
</dbReference>
<gene>
    <name evidence="4" type="ORF">IX84_14250</name>
</gene>
<evidence type="ECO:0000256" key="2">
    <source>
        <dbReference type="SAM" id="SignalP"/>
    </source>
</evidence>
<dbReference type="EMBL" id="JPOS01000034">
    <property type="protein sequence ID" value="KGE87688.1"/>
    <property type="molecule type" value="Genomic_DNA"/>
</dbReference>
<evidence type="ECO:0000259" key="3">
    <source>
        <dbReference type="PROSITE" id="PS51352"/>
    </source>
</evidence>
<dbReference type="CDD" id="cd02969">
    <property type="entry name" value="PRX_like1"/>
    <property type="match status" value="1"/>
</dbReference>
<evidence type="ECO:0000313" key="5">
    <source>
        <dbReference type="Proteomes" id="UP000029736"/>
    </source>
</evidence>
<dbReference type="GO" id="GO:0016491">
    <property type="term" value="F:oxidoreductase activity"/>
    <property type="evidence" value="ECO:0007669"/>
    <property type="project" value="InterPro"/>
</dbReference>
<dbReference type="STRING" id="1524460.IX84_14250"/>
<feature type="domain" description="Thioredoxin" evidence="3">
    <location>
        <begin position="53"/>
        <end position="212"/>
    </location>
</feature>
<accession>A0A098S7R1</accession>
<feature type="chain" id="PRO_5001947737" evidence="2">
    <location>
        <begin position="23"/>
        <end position="230"/>
    </location>
</feature>
<dbReference type="RefSeq" id="WP_044221553.1">
    <property type="nucleotide sequence ID" value="NZ_JBKAGJ010000029.1"/>
</dbReference>
<comment type="caution">
    <text evidence="4">The sequence shown here is derived from an EMBL/GenBank/DDBJ whole genome shotgun (WGS) entry which is preliminary data.</text>
</comment>
<dbReference type="InterPro" id="IPR036249">
    <property type="entry name" value="Thioredoxin-like_sf"/>
</dbReference>